<proteinExistence type="predicted"/>
<sequence length="298" mass="32271">MSSRCDAPARVAGTPGAVSAAHPEILRLGARVESLDVPGPHGMVRWQRLGSGEPLVLLHGGHGSWLHWIRNIEALARRYTVWVPNMPGYLNSADVPPADGDDDLAPLLDALRTSLDHAVGPDTPIGLAGFSFGGLVAARLAAQRPRVTRLALMGSGGHGTPRPRTLDLRQWRSAGSATQRRDILRHNLNELMLYRHDPDELALDVHEISCLATRFRSRTASQGDGMVRALRQYAGPVLLIWGEQDVTARARQVAPAIAAQGAGREWRVVPDAGHWVQYEGAAVVNGLLSRWFAGQPLP</sequence>
<dbReference type="RefSeq" id="WP_094796072.1">
    <property type="nucleotide sequence ID" value="NZ_NEVK01000003.1"/>
</dbReference>
<accession>A0A261RI01</accession>
<name>A0A261RI01_9BORD</name>
<dbReference type="PANTHER" id="PTHR46438">
    <property type="entry name" value="ALPHA/BETA-HYDROLASES SUPERFAMILY PROTEIN"/>
    <property type="match status" value="1"/>
</dbReference>
<keyword evidence="3" id="KW-1185">Reference proteome</keyword>
<keyword evidence="2" id="KW-0378">Hydrolase</keyword>
<evidence type="ECO:0000259" key="1">
    <source>
        <dbReference type="Pfam" id="PF12697"/>
    </source>
</evidence>
<dbReference type="AlphaFoldDB" id="A0A261RI01"/>
<evidence type="ECO:0000313" key="2">
    <source>
        <dbReference type="EMBL" id="OZI24649.1"/>
    </source>
</evidence>
<feature type="domain" description="AB hydrolase-1" evidence="1">
    <location>
        <begin position="55"/>
        <end position="284"/>
    </location>
</feature>
<dbReference type="InterPro" id="IPR000073">
    <property type="entry name" value="AB_hydrolase_1"/>
</dbReference>
<dbReference type="EMBL" id="NEVK01000003">
    <property type="protein sequence ID" value="OZI24649.1"/>
    <property type="molecule type" value="Genomic_DNA"/>
</dbReference>
<dbReference type="GO" id="GO:0016787">
    <property type="term" value="F:hydrolase activity"/>
    <property type="evidence" value="ECO:0007669"/>
    <property type="project" value="UniProtKB-KW"/>
</dbReference>
<dbReference type="SUPFAM" id="SSF53474">
    <property type="entry name" value="alpha/beta-Hydrolases"/>
    <property type="match status" value="1"/>
</dbReference>
<evidence type="ECO:0000313" key="3">
    <source>
        <dbReference type="Proteomes" id="UP000216947"/>
    </source>
</evidence>
<organism evidence="2 3">
    <name type="scientific">Bordetella genomosp. 7</name>
    <dbReference type="NCBI Taxonomy" id="1416805"/>
    <lineage>
        <taxon>Bacteria</taxon>
        <taxon>Pseudomonadati</taxon>
        <taxon>Pseudomonadota</taxon>
        <taxon>Betaproteobacteria</taxon>
        <taxon>Burkholderiales</taxon>
        <taxon>Alcaligenaceae</taxon>
        <taxon>Bordetella</taxon>
    </lineage>
</organism>
<dbReference type="InterPro" id="IPR029058">
    <property type="entry name" value="AB_hydrolase_fold"/>
</dbReference>
<protein>
    <submittedName>
        <fullName evidence="2">Alpha/beta hydrolase</fullName>
    </submittedName>
</protein>
<dbReference type="Pfam" id="PF12697">
    <property type="entry name" value="Abhydrolase_6"/>
    <property type="match status" value="1"/>
</dbReference>
<dbReference type="Proteomes" id="UP000216947">
    <property type="component" value="Unassembled WGS sequence"/>
</dbReference>
<gene>
    <name evidence="2" type="ORF">CAL19_03860</name>
</gene>
<dbReference type="Gene3D" id="3.40.50.1820">
    <property type="entry name" value="alpha/beta hydrolase"/>
    <property type="match status" value="1"/>
</dbReference>
<comment type="caution">
    <text evidence="2">The sequence shown here is derived from an EMBL/GenBank/DDBJ whole genome shotgun (WGS) entry which is preliminary data.</text>
</comment>
<reference evidence="3" key="1">
    <citation type="submission" date="2017-05" db="EMBL/GenBank/DDBJ databases">
        <title>Complete and WGS of Bordetella genogroups.</title>
        <authorList>
            <person name="Spilker T."/>
            <person name="Lipuma J."/>
        </authorList>
    </citation>
    <scope>NUCLEOTIDE SEQUENCE [LARGE SCALE GENOMIC DNA]</scope>
    <source>
        <strain evidence="3">AU18089</strain>
    </source>
</reference>